<dbReference type="CDD" id="cd12914">
    <property type="entry name" value="PDC1_DGC_like"/>
    <property type="match status" value="1"/>
</dbReference>
<evidence type="ECO:0000259" key="15">
    <source>
        <dbReference type="PROSITE" id="PS50109"/>
    </source>
</evidence>
<organism evidence="16 17">
    <name type="scientific">Falsihalocynthiibacter arcticus</name>
    <dbReference type="NCBI Taxonomy" id="1579316"/>
    <lineage>
        <taxon>Bacteria</taxon>
        <taxon>Pseudomonadati</taxon>
        <taxon>Pseudomonadota</taxon>
        <taxon>Alphaproteobacteria</taxon>
        <taxon>Rhodobacterales</taxon>
        <taxon>Roseobacteraceae</taxon>
        <taxon>Falsihalocynthiibacter</taxon>
    </lineage>
</organism>
<evidence type="ECO:0000313" key="16">
    <source>
        <dbReference type="EMBL" id="AML50466.1"/>
    </source>
</evidence>
<proteinExistence type="predicted"/>
<dbReference type="CDD" id="cd00075">
    <property type="entry name" value="HATPase"/>
    <property type="match status" value="1"/>
</dbReference>
<dbReference type="InterPro" id="IPR005467">
    <property type="entry name" value="His_kinase_dom"/>
</dbReference>
<dbReference type="PROSITE" id="PS50109">
    <property type="entry name" value="HIS_KIN"/>
    <property type="match status" value="1"/>
</dbReference>
<dbReference type="SUPFAM" id="SSF47384">
    <property type="entry name" value="Homodimeric domain of signal transducing histidine kinase"/>
    <property type="match status" value="1"/>
</dbReference>
<dbReference type="GO" id="GO:0005886">
    <property type="term" value="C:plasma membrane"/>
    <property type="evidence" value="ECO:0007669"/>
    <property type="project" value="UniProtKB-SubCell"/>
</dbReference>
<dbReference type="InterPro" id="IPR004358">
    <property type="entry name" value="Sig_transdc_His_kin-like_C"/>
</dbReference>
<dbReference type="SMART" id="SM00388">
    <property type="entry name" value="HisKA"/>
    <property type="match status" value="1"/>
</dbReference>
<evidence type="ECO:0000256" key="5">
    <source>
        <dbReference type="ARBA" id="ARBA00022553"/>
    </source>
</evidence>
<keyword evidence="10" id="KW-0067">ATP-binding</keyword>
<dbReference type="PANTHER" id="PTHR43711:SF26">
    <property type="entry name" value="SENSOR HISTIDINE KINASE RCSC"/>
    <property type="match status" value="1"/>
</dbReference>
<dbReference type="InterPro" id="IPR029151">
    <property type="entry name" value="Sensor-like_sf"/>
</dbReference>
<evidence type="ECO:0000256" key="2">
    <source>
        <dbReference type="ARBA" id="ARBA00004651"/>
    </source>
</evidence>
<feature type="domain" description="Histidine kinase" evidence="15">
    <location>
        <begin position="427"/>
        <end position="651"/>
    </location>
</feature>
<dbReference type="CDD" id="cd00082">
    <property type="entry name" value="HisKA"/>
    <property type="match status" value="1"/>
</dbReference>
<evidence type="ECO:0000256" key="7">
    <source>
        <dbReference type="ARBA" id="ARBA00022692"/>
    </source>
</evidence>
<dbReference type="Proteomes" id="UP000070371">
    <property type="component" value="Chromosome"/>
</dbReference>
<dbReference type="PANTHER" id="PTHR43711">
    <property type="entry name" value="TWO-COMPONENT HISTIDINE KINASE"/>
    <property type="match status" value="1"/>
</dbReference>
<gene>
    <name evidence="16" type="ORF">RC74_03550</name>
</gene>
<dbReference type="SUPFAM" id="SSF55874">
    <property type="entry name" value="ATPase domain of HSP90 chaperone/DNA topoisomerase II/histidine kinase"/>
    <property type="match status" value="1"/>
</dbReference>
<evidence type="ECO:0000256" key="3">
    <source>
        <dbReference type="ARBA" id="ARBA00012438"/>
    </source>
</evidence>
<feature type="transmembrane region" description="Helical" evidence="14">
    <location>
        <begin position="266"/>
        <end position="284"/>
    </location>
</feature>
<keyword evidence="5" id="KW-0597">Phosphoprotein</keyword>
<keyword evidence="7 14" id="KW-0812">Transmembrane</keyword>
<keyword evidence="6" id="KW-0808">Transferase</keyword>
<name>A0A126UXU0_9RHOB</name>
<evidence type="ECO:0000256" key="12">
    <source>
        <dbReference type="ARBA" id="ARBA00023012"/>
    </source>
</evidence>
<feature type="transmembrane region" description="Helical" evidence="14">
    <location>
        <begin position="20"/>
        <end position="40"/>
    </location>
</feature>
<dbReference type="OrthoDB" id="7179697at2"/>
<dbReference type="InterPro" id="IPR035965">
    <property type="entry name" value="PAS-like_dom_sf"/>
</dbReference>
<keyword evidence="14" id="KW-0472">Membrane</keyword>
<accession>A0A126UXU0</accession>
<dbReference type="InterPro" id="IPR050736">
    <property type="entry name" value="Sensor_HK_Regulatory"/>
</dbReference>
<dbReference type="Gene3D" id="3.30.565.10">
    <property type="entry name" value="Histidine kinase-like ATPase, C-terminal domain"/>
    <property type="match status" value="1"/>
</dbReference>
<dbReference type="SUPFAM" id="SSF55785">
    <property type="entry name" value="PYP-like sensor domain (PAS domain)"/>
    <property type="match status" value="1"/>
</dbReference>
<keyword evidence="11 14" id="KW-1133">Transmembrane helix</keyword>
<evidence type="ECO:0000313" key="17">
    <source>
        <dbReference type="Proteomes" id="UP000070371"/>
    </source>
</evidence>
<dbReference type="SMART" id="SM00387">
    <property type="entry name" value="HATPase_c"/>
    <property type="match status" value="1"/>
</dbReference>
<comment type="subcellular location">
    <subcellularLocation>
        <location evidence="2">Cell membrane</location>
        <topology evidence="2">Multi-pass membrane protein</topology>
    </subcellularLocation>
</comment>
<dbReference type="SUPFAM" id="SSF103190">
    <property type="entry name" value="Sensory domain-like"/>
    <property type="match status" value="1"/>
</dbReference>
<evidence type="ECO:0000256" key="14">
    <source>
        <dbReference type="SAM" id="Phobius"/>
    </source>
</evidence>
<sequence>MSRKHETKYPTTPTPRSGKSFAGLILVLVTLFAVSMTLLIRADSKRSQTEAEFQLTYFAELFSQSVESSITLANVQMWNMINRIGYLPLTTTESIEARSGKMIRNTLDSIEQIDSVVLIDPTGNVAWATTEALIGQNLSDREYFQRAIKLSHGEFFVGVPIIARGTGRRLTPVAWPLVSRSGLVHGVVVSSLGESYFSNLLTLKDVPEDMAVSVLASNGEAAFISRDGSTEEVIIATNNVSSLGMTAHVTRNRDAVMAGFTQRTTVFSIIAITLFATAIGAGIGSHTKSLQLADGLERLQNHTNRIRAAQREFDTVFENVGDGIVIFDENGKLARSNKKAREFLRKTDDETTVNYLRSKLPDFSQIESDFAVHQLVLPHASEEDNEQQVQCRVMKLETNGQQIAYCVLTDVSAEQRLSAARTNFVTSINHELRTPLTSLSGAIDMLQQRFSQDLPVGADKLVAMASRNADRLLILVNDILTLQAIDQGQLNVRSVPLSIDEALDEAVEINSGYGVRFKVSLVRRPTEAGIILADPDRMQQIFSNLISNAIKYSPMNGTVTIGATQSDGMVEFFVSDDGPGIPISASDKIFDRFAKPLHARGIQASGTGLGLAITKQLVERQDGTITFQSQMASEASEAHGTTFYVMLKLHGLETNQKVVTA</sequence>
<keyword evidence="4" id="KW-1003">Cell membrane</keyword>
<keyword evidence="12" id="KW-0902">Two-component regulatory system</keyword>
<dbReference type="InterPro" id="IPR036097">
    <property type="entry name" value="HisK_dim/P_sf"/>
</dbReference>
<keyword evidence="17" id="KW-1185">Reference proteome</keyword>
<dbReference type="EC" id="2.7.13.3" evidence="3"/>
<dbReference type="Pfam" id="PF02518">
    <property type="entry name" value="HATPase_c"/>
    <property type="match status" value="1"/>
</dbReference>
<evidence type="ECO:0000256" key="6">
    <source>
        <dbReference type="ARBA" id="ARBA00022679"/>
    </source>
</evidence>
<evidence type="ECO:0000256" key="10">
    <source>
        <dbReference type="ARBA" id="ARBA00022840"/>
    </source>
</evidence>
<evidence type="ECO:0000256" key="13">
    <source>
        <dbReference type="SAM" id="Coils"/>
    </source>
</evidence>
<dbReference type="STRING" id="1579316.RC74_03550"/>
<evidence type="ECO:0000256" key="11">
    <source>
        <dbReference type="ARBA" id="ARBA00022989"/>
    </source>
</evidence>
<evidence type="ECO:0000256" key="8">
    <source>
        <dbReference type="ARBA" id="ARBA00022741"/>
    </source>
</evidence>
<dbReference type="InterPro" id="IPR036890">
    <property type="entry name" value="HATPase_C_sf"/>
</dbReference>
<dbReference type="AlphaFoldDB" id="A0A126UXU0"/>
<evidence type="ECO:0000256" key="4">
    <source>
        <dbReference type="ARBA" id="ARBA00022475"/>
    </source>
</evidence>
<dbReference type="Gene3D" id="1.10.287.130">
    <property type="match status" value="1"/>
</dbReference>
<dbReference type="GO" id="GO:0000155">
    <property type="term" value="F:phosphorelay sensor kinase activity"/>
    <property type="evidence" value="ECO:0007669"/>
    <property type="project" value="InterPro"/>
</dbReference>
<dbReference type="Pfam" id="PF00512">
    <property type="entry name" value="HisKA"/>
    <property type="match status" value="1"/>
</dbReference>
<evidence type="ECO:0000256" key="9">
    <source>
        <dbReference type="ARBA" id="ARBA00022777"/>
    </source>
</evidence>
<dbReference type="InterPro" id="IPR003594">
    <property type="entry name" value="HATPase_dom"/>
</dbReference>
<dbReference type="PRINTS" id="PR00344">
    <property type="entry name" value="BCTRLSENSOR"/>
</dbReference>
<dbReference type="EMBL" id="CP014327">
    <property type="protein sequence ID" value="AML50466.1"/>
    <property type="molecule type" value="Genomic_DNA"/>
</dbReference>
<keyword evidence="8" id="KW-0547">Nucleotide-binding</keyword>
<feature type="coiled-coil region" evidence="13">
    <location>
        <begin position="292"/>
        <end position="319"/>
    </location>
</feature>
<dbReference type="InterPro" id="IPR003661">
    <property type="entry name" value="HisK_dim/P_dom"/>
</dbReference>
<dbReference type="FunFam" id="3.30.565.10:FF:000006">
    <property type="entry name" value="Sensor histidine kinase WalK"/>
    <property type="match status" value="1"/>
</dbReference>
<dbReference type="GO" id="GO:0005524">
    <property type="term" value="F:ATP binding"/>
    <property type="evidence" value="ECO:0007669"/>
    <property type="project" value="UniProtKB-KW"/>
</dbReference>
<evidence type="ECO:0000256" key="1">
    <source>
        <dbReference type="ARBA" id="ARBA00000085"/>
    </source>
</evidence>
<keyword evidence="9" id="KW-0418">Kinase</keyword>
<comment type="catalytic activity">
    <reaction evidence="1">
        <text>ATP + protein L-histidine = ADP + protein N-phospho-L-histidine.</text>
        <dbReference type="EC" id="2.7.13.3"/>
    </reaction>
</comment>
<keyword evidence="13" id="KW-0175">Coiled coil</keyword>
<reference evidence="16 17" key="1">
    <citation type="submission" date="2016-02" db="EMBL/GenBank/DDBJ databases">
        <title>Complete genome sequence of Halocynthiibacter arcticus PAMC 20958t from arctic marine sediment.</title>
        <authorList>
            <person name="Lee Y.M."/>
            <person name="Baek K."/>
            <person name="Lee H.K."/>
            <person name="Shin S.C."/>
        </authorList>
    </citation>
    <scope>NUCLEOTIDE SEQUENCE [LARGE SCALE GENOMIC DNA]</scope>
    <source>
        <strain evidence="16">PAMC 20958</strain>
    </source>
</reference>
<dbReference type="KEGG" id="hat:RC74_03550"/>
<protein>
    <recommendedName>
        <fullName evidence="3">histidine kinase</fullName>
        <ecNumber evidence="3">2.7.13.3</ecNumber>
    </recommendedName>
</protein>
<dbReference type="Gene3D" id="3.30.450.20">
    <property type="entry name" value="PAS domain"/>
    <property type="match status" value="2"/>
</dbReference>